<dbReference type="GO" id="GO:0005886">
    <property type="term" value="C:plasma membrane"/>
    <property type="evidence" value="ECO:0007669"/>
    <property type="project" value="UniProtKB-SubCell"/>
</dbReference>
<dbReference type="GO" id="GO:0015293">
    <property type="term" value="F:symporter activity"/>
    <property type="evidence" value="ECO:0007669"/>
    <property type="project" value="UniProtKB-KW"/>
</dbReference>
<feature type="transmembrane region" description="Helical" evidence="8">
    <location>
        <begin position="12"/>
        <end position="33"/>
    </location>
</feature>
<proteinExistence type="predicted"/>
<evidence type="ECO:0000256" key="4">
    <source>
        <dbReference type="ARBA" id="ARBA00022692"/>
    </source>
</evidence>
<keyword evidence="7 8" id="KW-0472">Membrane</keyword>
<dbReference type="OrthoDB" id="9768885at2"/>
<accession>A0A4P6ZMH5</accession>
<evidence type="ECO:0000256" key="6">
    <source>
        <dbReference type="ARBA" id="ARBA00022989"/>
    </source>
</evidence>
<dbReference type="InterPro" id="IPR036458">
    <property type="entry name" value="Na:dicarbo_symporter_sf"/>
</dbReference>
<dbReference type="RefSeq" id="WP_133442486.1">
    <property type="nucleotide sequence ID" value="NZ_CP034726.1"/>
</dbReference>
<evidence type="ECO:0000256" key="2">
    <source>
        <dbReference type="ARBA" id="ARBA00022448"/>
    </source>
</evidence>
<dbReference type="FunFam" id="1.10.3860.10:FF:000001">
    <property type="entry name" value="C4-dicarboxylate transport protein"/>
    <property type="match status" value="1"/>
</dbReference>
<sequence>MKKSSKRFFHMPTLGTQILIGLFLGIGIGFLLYHNQMAIMAMQNIGTIFINLIQMIVLPIIVSCLTVGIASIGSMKRLGRIGLKTIIYFEVMTTVALAVGLFVGNIFHPGTLINIHSLHSFNISQYVSVAHTASKGGFWGFVINMIPTNIFKSLAQGNMLAVIVFSVFFGLGVTAVGKQGHILVTFMSSVAKVMFKIVDWIMHIAPLGVFALMGATVAQMGLKSLLPLGYFVALAYGAMIFFVLVCLGLVARIFKFRIMKLLRVIKEEVVLAFTTASSEVALPKNMQRMVKLGVKKAIANFVIPVGYTFNLDGSAIYQSLGVLFLAQAYHLDLSIGKQIVIMLVLMVTSKGMAGVPSASFVVLLTTASTIGIPMSGLALIAGIDRLVDMGRTAVNVVGNSLATAVIGKSEHAFDMNQAHSYYREVVEDPKKAEKI</sequence>
<keyword evidence="10" id="KW-1185">Reference proteome</keyword>
<dbReference type="AlphaFoldDB" id="A0A4P6ZMH5"/>
<feature type="transmembrane region" description="Helical" evidence="8">
    <location>
        <begin position="159"/>
        <end position="177"/>
    </location>
</feature>
<dbReference type="PANTHER" id="PTHR42865">
    <property type="entry name" value="PROTON/GLUTAMATE-ASPARTATE SYMPORTER"/>
    <property type="match status" value="1"/>
</dbReference>
<dbReference type="Gene3D" id="1.10.3860.10">
    <property type="entry name" value="Sodium:dicarboxylate symporter"/>
    <property type="match status" value="1"/>
</dbReference>
<keyword evidence="3" id="KW-1003">Cell membrane</keyword>
<reference evidence="10" key="1">
    <citation type="submission" date="2018-12" db="EMBL/GenBank/DDBJ databases">
        <title>A new species of lactobacillus.</title>
        <authorList>
            <person name="Jian Y."/>
            <person name="Xin L."/>
            <person name="Hong Z.J."/>
            <person name="Ming L.Z."/>
            <person name="Hong X.Z."/>
        </authorList>
    </citation>
    <scope>NUCLEOTIDE SEQUENCE [LARGE SCALE GENOMIC DNA]</scope>
    <source>
        <strain evidence="10">HSLZ-75</strain>
    </source>
</reference>
<evidence type="ECO:0000256" key="8">
    <source>
        <dbReference type="SAM" id="Phobius"/>
    </source>
</evidence>
<comment type="subcellular location">
    <subcellularLocation>
        <location evidence="1">Cell membrane</location>
        <topology evidence="1">Multi-pass membrane protein</topology>
    </subcellularLocation>
</comment>
<keyword evidence="5" id="KW-0769">Symport</keyword>
<evidence type="ECO:0000256" key="7">
    <source>
        <dbReference type="ARBA" id="ARBA00023136"/>
    </source>
</evidence>
<keyword evidence="6 8" id="KW-1133">Transmembrane helix</keyword>
<dbReference type="KEGG" id="lji:ELX58_07505"/>
<dbReference type="PRINTS" id="PR00173">
    <property type="entry name" value="EDTRNSPORT"/>
</dbReference>
<dbReference type="InterPro" id="IPR001991">
    <property type="entry name" value="Na-dicarboxylate_symporter"/>
</dbReference>
<feature type="transmembrane region" description="Helical" evidence="8">
    <location>
        <begin position="360"/>
        <end position="383"/>
    </location>
</feature>
<evidence type="ECO:0000256" key="3">
    <source>
        <dbReference type="ARBA" id="ARBA00022475"/>
    </source>
</evidence>
<dbReference type="EMBL" id="CP034726">
    <property type="protein sequence ID" value="QBP18928.1"/>
    <property type="molecule type" value="Genomic_DNA"/>
</dbReference>
<name>A0A4P6ZMH5_9LACO</name>
<dbReference type="Proteomes" id="UP000294321">
    <property type="component" value="Chromosome"/>
</dbReference>
<feature type="transmembrane region" description="Helical" evidence="8">
    <location>
        <begin position="228"/>
        <end position="254"/>
    </location>
</feature>
<dbReference type="PROSITE" id="PS00714">
    <property type="entry name" value="NA_DICARBOXYL_SYMP_2"/>
    <property type="match status" value="1"/>
</dbReference>
<dbReference type="Pfam" id="PF00375">
    <property type="entry name" value="SDF"/>
    <property type="match status" value="1"/>
</dbReference>
<keyword evidence="2" id="KW-0813">Transport</keyword>
<dbReference type="SUPFAM" id="SSF118215">
    <property type="entry name" value="Proton glutamate symport protein"/>
    <property type="match status" value="1"/>
</dbReference>
<feature type="transmembrane region" description="Helical" evidence="8">
    <location>
        <begin position="85"/>
        <end position="107"/>
    </location>
</feature>
<feature type="transmembrane region" description="Helical" evidence="8">
    <location>
        <begin position="197"/>
        <end position="222"/>
    </location>
</feature>
<feature type="transmembrane region" description="Helical" evidence="8">
    <location>
        <begin position="45"/>
        <end position="73"/>
    </location>
</feature>
<evidence type="ECO:0000313" key="9">
    <source>
        <dbReference type="EMBL" id="QBP18928.1"/>
    </source>
</evidence>
<evidence type="ECO:0000256" key="1">
    <source>
        <dbReference type="ARBA" id="ARBA00004651"/>
    </source>
</evidence>
<dbReference type="InterPro" id="IPR018107">
    <property type="entry name" value="Na-dicarboxylate_symporter_CS"/>
</dbReference>
<keyword evidence="4 8" id="KW-0812">Transmembrane</keyword>
<organism evidence="9 10">
    <name type="scientific">Acetilactobacillus jinshanensis</name>
    <dbReference type="NCBI Taxonomy" id="1720083"/>
    <lineage>
        <taxon>Bacteria</taxon>
        <taxon>Bacillati</taxon>
        <taxon>Bacillota</taxon>
        <taxon>Bacilli</taxon>
        <taxon>Lactobacillales</taxon>
        <taxon>Lactobacillaceae</taxon>
        <taxon>Acetilactobacillus</taxon>
    </lineage>
</organism>
<dbReference type="PANTHER" id="PTHR42865:SF7">
    <property type="entry name" value="PROTON_GLUTAMATE-ASPARTATE SYMPORTER"/>
    <property type="match status" value="1"/>
</dbReference>
<evidence type="ECO:0000256" key="5">
    <source>
        <dbReference type="ARBA" id="ARBA00022847"/>
    </source>
</evidence>
<dbReference type="GO" id="GO:0006835">
    <property type="term" value="P:dicarboxylic acid transport"/>
    <property type="evidence" value="ECO:0007669"/>
    <property type="project" value="TreeGrafter"/>
</dbReference>
<evidence type="ECO:0000313" key="10">
    <source>
        <dbReference type="Proteomes" id="UP000294321"/>
    </source>
</evidence>
<feature type="transmembrane region" description="Helical" evidence="8">
    <location>
        <begin position="297"/>
        <end position="317"/>
    </location>
</feature>
<gene>
    <name evidence="9" type="ORF">ELX58_07505</name>
</gene>
<protein>
    <submittedName>
        <fullName evidence="9">Cation:dicarboxylase symporter family transporter</fullName>
    </submittedName>
</protein>